<dbReference type="PANTHER" id="PTHR41247:SF1">
    <property type="entry name" value="HTH-TYPE TRANSCRIPTIONAL REPRESSOR YCNK"/>
    <property type="match status" value="1"/>
</dbReference>
<dbReference type="SUPFAM" id="SSF160387">
    <property type="entry name" value="NosL/MerB-like"/>
    <property type="match status" value="1"/>
</dbReference>
<name>A0ABT7LKY0_9BURK</name>
<dbReference type="RefSeq" id="WP_285983601.1">
    <property type="nucleotide sequence ID" value="NZ_JASVDS010000004.1"/>
</dbReference>
<dbReference type="Pfam" id="PF05573">
    <property type="entry name" value="NosL"/>
    <property type="match status" value="1"/>
</dbReference>
<dbReference type="PANTHER" id="PTHR41247">
    <property type="entry name" value="HTH-TYPE TRANSCRIPTIONAL REPRESSOR YCNK"/>
    <property type="match status" value="1"/>
</dbReference>
<dbReference type="EMBL" id="JASVDS010000004">
    <property type="protein sequence ID" value="MDL5033530.1"/>
    <property type="molecule type" value="Genomic_DNA"/>
</dbReference>
<keyword evidence="2" id="KW-1185">Reference proteome</keyword>
<comment type="caution">
    <text evidence="1">The sequence shown here is derived from an EMBL/GenBank/DDBJ whole genome shotgun (WGS) entry which is preliminary data.</text>
</comment>
<evidence type="ECO:0000313" key="1">
    <source>
        <dbReference type="EMBL" id="MDL5033530.1"/>
    </source>
</evidence>
<protein>
    <submittedName>
        <fullName evidence="1">Nitrous oxide reductase accessory protein NosL</fullName>
    </submittedName>
</protein>
<dbReference type="InterPro" id="IPR008719">
    <property type="entry name" value="N2O_reductase_NosL"/>
</dbReference>
<organism evidence="1 2">
    <name type="scientific">Roseateles subflavus</name>
    <dbReference type="NCBI Taxonomy" id="3053353"/>
    <lineage>
        <taxon>Bacteria</taxon>
        <taxon>Pseudomonadati</taxon>
        <taxon>Pseudomonadota</taxon>
        <taxon>Betaproteobacteria</taxon>
        <taxon>Burkholderiales</taxon>
        <taxon>Sphaerotilaceae</taxon>
        <taxon>Roseateles</taxon>
    </lineage>
</organism>
<dbReference type="Gene3D" id="3.30.70.2060">
    <property type="match status" value="1"/>
</dbReference>
<reference evidence="1 2" key="1">
    <citation type="submission" date="2023-06" db="EMBL/GenBank/DDBJ databases">
        <title>Pelomonas sp. APW6 16S ribosomal RNA gene genome sequencing and assembly.</title>
        <authorList>
            <person name="Woo H."/>
        </authorList>
    </citation>
    <scope>NUCLEOTIDE SEQUENCE [LARGE SCALE GENOMIC DNA]</scope>
    <source>
        <strain evidence="1 2">APW6</strain>
    </source>
</reference>
<gene>
    <name evidence="1" type="ORF">QRD43_16570</name>
</gene>
<dbReference type="Gene3D" id="3.30.70.2050">
    <property type="match status" value="1"/>
</dbReference>
<evidence type="ECO:0000313" key="2">
    <source>
        <dbReference type="Proteomes" id="UP001238603"/>
    </source>
</evidence>
<proteinExistence type="predicted"/>
<dbReference type="Proteomes" id="UP001238603">
    <property type="component" value="Unassembled WGS sequence"/>
</dbReference>
<sequence>MTAPSSLDARPLPPLTRRQGLALGLIGLGGLGGLLSACGKPDEAPPAPSEIVAGLSCDLDGMLLADYPGPKGQILYVGDAKPHWFCDTVELFNVLLKPEQQRAVRVAYTQDMAQADWEIPRGHWFDVRQGFYVLGSKRQGSMGPTIASFKEQAAAQAFAQAFGGKVLAFAALKPDMVDLSGGAQQDSRM</sequence>
<accession>A0ABT7LKY0</accession>